<dbReference type="Pfam" id="PF12894">
    <property type="entry name" value="ANAPC4_WD40"/>
    <property type="match status" value="1"/>
</dbReference>
<dbReference type="AlphaFoldDB" id="A0A2A5WHF3"/>
<evidence type="ECO:0000313" key="5">
    <source>
        <dbReference type="EMBL" id="PDH35899.1"/>
    </source>
</evidence>
<dbReference type="InterPro" id="IPR036322">
    <property type="entry name" value="WD40_repeat_dom_sf"/>
</dbReference>
<dbReference type="PANTHER" id="PTHR19848">
    <property type="entry name" value="WD40 REPEAT PROTEIN"/>
    <property type="match status" value="1"/>
</dbReference>
<accession>A0A2A5WHF3</accession>
<feature type="repeat" description="WD" evidence="3">
    <location>
        <begin position="267"/>
        <end position="301"/>
    </location>
</feature>
<evidence type="ECO:0000256" key="1">
    <source>
        <dbReference type="ARBA" id="ARBA00022574"/>
    </source>
</evidence>
<evidence type="ECO:0000259" key="4">
    <source>
        <dbReference type="Pfam" id="PF12894"/>
    </source>
</evidence>
<sequence length="345" mass="36324">MSDLSSDPEGILKRGWSAEVSDYAIAGGWLRRGAALVVGDAAGGVYVFKGKSGATAWCQEEVHDGGILAMAVRPRGEHFATAGQEGRVLFWDVADAKVTRAIDVGNAWVEKLAWSPDGKWLAVACGRQVRVYDVKGEQVWHSDDHASTVSAVAWASADELATACYGQVTFYGASNGELRQKLEWKGSLVSMVLSPDGDIVACGSQDNTVHFWRRSTGEDSMMSGYPGKPSALAFDGAGTLLATGGAESVTVWSFHNGGPEGTHPGVLKLHVKPVTTLAFARRGMRLASGGRDGGVVVWSMKQDGQGGAVGAALVTGVLSQLYWRPDGQALAAIDGDGGVTVWRTK</sequence>
<dbReference type="InterPro" id="IPR015943">
    <property type="entry name" value="WD40/YVTN_repeat-like_dom_sf"/>
</dbReference>
<gene>
    <name evidence="5" type="ORF">CNE99_10480</name>
</gene>
<evidence type="ECO:0000256" key="2">
    <source>
        <dbReference type="ARBA" id="ARBA00022737"/>
    </source>
</evidence>
<organism evidence="5 6">
    <name type="scientific">OM182 bacterium MED-G24</name>
    <dbReference type="NCBI Taxonomy" id="1986255"/>
    <lineage>
        <taxon>Bacteria</taxon>
        <taxon>Pseudomonadati</taxon>
        <taxon>Pseudomonadota</taxon>
        <taxon>Gammaproteobacteria</taxon>
        <taxon>OMG group</taxon>
        <taxon>OM182 clade</taxon>
    </lineage>
</organism>
<dbReference type="Gene3D" id="2.130.10.10">
    <property type="entry name" value="YVTN repeat-like/Quinoprotein amine dehydrogenase"/>
    <property type="match status" value="2"/>
</dbReference>
<reference evidence="5 6" key="1">
    <citation type="submission" date="2017-08" db="EMBL/GenBank/DDBJ databases">
        <title>Fine stratification of microbial communities through a metagenomic profile of the photic zone.</title>
        <authorList>
            <person name="Haro-Moreno J.M."/>
            <person name="Lopez-Perez M."/>
            <person name="De La Torre J."/>
            <person name="Picazo A."/>
            <person name="Camacho A."/>
            <person name="Rodriguez-Valera F."/>
        </authorList>
    </citation>
    <scope>NUCLEOTIDE SEQUENCE [LARGE SCALE GENOMIC DNA]</scope>
    <source>
        <strain evidence="5">MED-G24</strain>
    </source>
</reference>
<protein>
    <recommendedName>
        <fullName evidence="4">Anaphase-promoting complex subunit 4-like WD40 domain-containing protein</fullName>
    </recommendedName>
</protein>
<dbReference type="Proteomes" id="UP000219327">
    <property type="component" value="Unassembled WGS sequence"/>
</dbReference>
<dbReference type="PROSITE" id="PS50082">
    <property type="entry name" value="WD_REPEATS_2"/>
    <property type="match status" value="3"/>
</dbReference>
<proteinExistence type="predicted"/>
<dbReference type="SUPFAM" id="SSF50978">
    <property type="entry name" value="WD40 repeat-like"/>
    <property type="match status" value="1"/>
</dbReference>
<comment type="caution">
    <text evidence="5">The sequence shown here is derived from an EMBL/GenBank/DDBJ whole genome shotgun (WGS) entry which is preliminary data.</text>
</comment>
<dbReference type="Pfam" id="PF00400">
    <property type="entry name" value="WD40"/>
    <property type="match status" value="3"/>
</dbReference>
<name>A0A2A5WHF3_9GAMM</name>
<dbReference type="PROSITE" id="PS50294">
    <property type="entry name" value="WD_REPEATS_REGION"/>
    <property type="match status" value="1"/>
</dbReference>
<feature type="repeat" description="WD" evidence="3">
    <location>
        <begin position="60"/>
        <end position="101"/>
    </location>
</feature>
<keyword evidence="1 3" id="KW-0853">WD repeat</keyword>
<dbReference type="EMBL" id="NTKD01000079">
    <property type="protein sequence ID" value="PDH35899.1"/>
    <property type="molecule type" value="Genomic_DNA"/>
</dbReference>
<keyword evidence="2" id="KW-0677">Repeat</keyword>
<feature type="domain" description="Anaphase-promoting complex subunit 4-like WD40" evidence="4">
    <location>
        <begin position="107"/>
        <end position="156"/>
    </location>
</feature>
<feature type="repeat" description="WD" evidence="3">
    <location>
        <begin position="188"/>
        <end position="222"/>
    </location>
</feature>
<dbReference type="PANTHER" id="PTHR19848:SF8">
    <property type="entry name" value="F-BOX AND WD REPEAT DOMAIN CONTAINING 7"/>
    <property type="match status" value="1"/>
</dbReference>
<dbReference type="SMART" id="SM00320">
    <property type="entry name" value="WD40"/>
    <property type="match status" value="7"/>
</dbReference>
<dbReference type="InterPro" id="IPR001680">
    <property type="entry name" value="WD40_rpt"/>
</dbReference>
<evidence type="ECO:0000256" key="3">
    <source>
        <dbReference type="PROSITE-ProRule" id="PRU00221"/>
    </source>
</evidence>
<evidence type="ECO:0000313" key="6">
    <source>
        <dbReference type="Proteomes" id="UP000219327"/>
    </source>
</evidence>
<dbReference type="InterPro" id="IPR024977">
    <property type="entry name" value="Apc4-like_WD40_dom"/>
</dbReference>